<dbReference type="InterPro" id="IPR007369">
    <property type="entry name" value="Peptidase_A22B_SPP"/>
</dbReference>
<dbReference type="Pfam" id="PF04258">
    <property type="entry name" value="Peptidase_A22B"/>
    <property type="match status" value="1"/>
</dbReference>
<organism evidence="4">
    <name type="scientific">Gongylonema pulchrum</name>
    <dbReference type="NCBI Taxonomy" id="637853"/>
    <lineage>
        <taxon>Eukaryota</taxon>
        <taxon>Metazoa</taxon>
        <taxon>Ecdysozoa</taxon>
        <taxon>Nematoda</taxon>
        <taxon>Chromadorea</taxon>
        <taxon>Rhabditida</taxon>
        <taxon>Spirurina</taxon>
        <taxon>Spiruromorpha</taxon>
        <taxon>Spiruroidea</taxon>
        <taxon>Gongylonematidae</taxon>
        <taxon>Gongylonema</taxon>
    </lineage>
</organism>
<sequence length="106" mass="11802">MKQGRPPLVIIIPWGKGGRREMISIVDIMVPGIFLNVIFKFADMYDARAFFPPFYAAVSGLMITLIAAVLRQKTTPAMVVPGALAMLISLLSVDDPSILWRFEIKH</sequence>
<name>A0A183ELE1_9BILA</name>
<proteinExistence type="predicted"/>
<evidence type="ECO:0000256" key="1">
    <source>
        <dbReference type="SAM" id="Phobius"/>
    </source>
</evidence>
<gene>
    <name evidence="2" type="ORF">GPUH_LOCUS21781</name>
</gene>
<dbReference type="EMBL" id="UYRT01093454">
    <property type="protein sequence ID" value="VDN38910.1"/>
    <property type="molecule type" value="Genomic_DNA"/>
</dbReference>
<evidence type="ECO:0000313" key="3">
    <source>
        <dbReference type="Proteomes" id="UP000271098"/>
    </source>
</evidence>
<evidence type="ECO:0000313" key="4">
    <source>
        <dbReference type="WBParaSite" id="GPUH_0002180901-mRNA-1"/>
    </source>
</evidence>
<dbReference type="Proteomes" id="UP000271098">
    <property type="component" value="Unassembled WGS sequence"/>
</dbReference>
<reference evidence="4" key="1">
    <citation type="submission" date="2016-06" db="UniProtKB">
        <authorList>
            <consortium name="WormBaseParasite"/>
        </authorList>
    </citation>
    <scope>IDENTIFICATION</scope>
</reference>
<feature type="transmembrane region" description="Helical" evidence="1">
    <location>
        <begin position="21"/>
        <end position="42"/>
    </location>
</feature>
<accession>A0A183ELE1</accession>
<feature type="transmembrane region" description="Helical" evidence="1">
    <location>
        <begin position="54"/>
        <end position="70"/>
    </location>
</feature>
<dbReference type="AlphaFoldDB" id="A0A183ELE1"/>
<keyword evidence="1" id="KW-1133">Transmembrane helix</keyword>
<dbReference type="GO" id="GO:0042500">
    <property type="term" value="F:aspartic endopeptidase activity, intramembrane cleaving"/>
    <property type="evidence" value="ECO:0007669"/>
    <property type="project" value="InterPro"/>
</dbReference>
<protein>
    <submittedName>
        <fullName evidence="4">Sulfate_transp domain-containing protein</fullName>
    </submittedName>
</protein>
<dbReference type="OrthoDB" id="29661at2759"/>
<reference evidence="2 3" key="2">
    <citation type="submission" date="2018-11" db="EMBL/GenBank/DDBJ databases">
        <authorList>
            <consortium name="Pathogen Informatics"/>
        </authorList>
    </citation>
    <scope>NUCLEOTIDE SEQUENCE [LARGE SCALE GENOMIC DNA]</scope>
</reference>
<keyword evidence="3" id="KW-1185">Reference proteome</keyword>
<keyword evidence="1" id="KW-0812">Transmembrane</keyword>
<evidence type="ECO:0000313" key="2">
    <source>
        <dbReference type="EMBL" id="VDN38910.1"/>
    </source>
</evidence>
<dbReference type="WBParaSite" id="GPUH_0002180901-mRNA-1">
    <property type="protein sequence ID" value="GPUH_0002180901-mRNA-1"/>
    <property type="gene ID" value="GPUH_0002180901"/>
</dbReference>
<dbReference type="GO" id="GO:0016020">
    <property type="term" value="C:membrane"/>
    <property type="evidence" value="ECO:0007669"/>
    <property type="project" value="InterPro"/>
</dbReference>
<keyword evidence="1" id="KW-0472">Membrane</keyword>